<feature type="region of interest" description="Disordered" evidence="1">
    <location>
        <begin position="206"/>
        <end position="315"/>
    </location>
</feature>
<proteinExistence type="predicted"/>
<feature type="compositionally biased region" description="Basic and acidic residues" evidence="1">
    <location>
        <begin position="235"/>
        <end position="245"/>
    </location>
</feature>
<keyword evidence="2" id="KW-0808">Transferase</keyword>
<dbReference type="GO" id="GO:0016301">
    <property type="term" value="F:kinase activity"/>
    <property type="evidence" value="ECO:0007669"/>
    <property type="project" value="UniProtKB-KW"/>
</dbReference>
<dbReference type="EMBL" id="JABXBU010002228">
    <property type="protein sequence ID" value="KAF8770150.1"/>
    <property type="molecule type" value="Genomic_DNA"/>
</dbReference>
<reference evidence="2" key="1">
    <citation type="journal article" date="2020" name="bioRxiv">
        <title>Chromosome-level reference genome of the European wasp spider Argiope bruennichi: a resource for studies on range expansion and evolutionary adaptation.</title>
        <authorList>
            <person name="Sheffer M.M."/>
            <person name="Hoppe A."/>
            <person name="Krehenwinkel H."/>
            <person name="Uhl G."/>
            <person name="Kuss A.W."/>
            <person name="Jensen L."/>
            <person name="Jensen C."/>
            <person name="Gillespie R.G."/>
            <person name="Hoff K.J."/>
            <person name="Prost S."/>
        </authorList>
    </citation>
    <scope>NUCLEOTIDE SEQUENCE</scope>
</reference>
<feature type="compositionally biased region" description="Polar residues" evidence="1">
    <location>
        <begin position="247"/>
        <end position="315"/>
    </location>
</feature>
<keyword evidence="2" id="KW-0418">Kinase</keyword>
<organism evidence="2 3">
    <name type="scientific">Argiope bruennichi</name>
    <name type="common">Wasp spider</name>
    <name type="synonym">Aranea bruennichi</name>
    <dbReference type="NCBI Taxonomy" id="94029"/>
    <lineage>
        <taxon>Eukaryota</taxon>
        <taxon>Metazoa</taxon>
        <taxon>Ecdysozoa</taxon>
        <taxon>Arthropoda</taxon>
        <taxon>Chelicerata</taxon>
        <taxon>Arachnida</taxon>
        <taxon>Araneae</taxon>
        <taxon>Araneomorphae</taxon>
        <taxon>Entelegynae</taxon>
        <taxon>Araneoidea</taxon>
        <taxon>Araneidae</taxon>
        <taxon>Argiope</taxon>
    </lineage>
</organism>
<gene>
    <name evidence="2" type="ORF">HNY73_017715</name>
</gene>
<accession>A0A8T0EBY1</accession>
<protein>
    <submittedName>
        <fullName evidence="2">Myosin light chain kinase like protein</fullName>
    </submittedName>
</protein>
<comment type="caution">
    <text evidence="2">The sequence shown here is derived from an EMBL/GenBank/DDBJ whole genome shotgun (WGS) entry which is preliminary data.</text>
</comment>
<dbReference type="AlphaFoldDB" id="A0A8T0EBY1"/>
<evidence type="ECO:0000256" key="1">
    <source>
        <dbReference type="SAM" id="MobiDB-lite"/>
    </source>
</evidence>
<feature type="region of interest" description="Disordered" evidence="1">
    <location>
        <begin position="355"/>
        <end position="374"/>
    </location>
</feature>
<evidence type="ECO:0000313" key="3">
    <source>
        <dbReference type="Proteomes" id="UP000807504"/>
    </source>
</evidence>
<evidence type="ECO:0000313" key="2">
    <source>
        <dbReference type="EMBL" id="KAF8770150.1"/>
    </source>
</evidence>
<sequence length="539" mass="61026">MAKGSYNISVAGDSNFESGGNINSDEGELGSQECMNSCLSPVFLRSLSFHDRPRSSRVPINKEFRCTRYKALVSSSLEKIPSNLLLPSEKKSKSDIYHCSESVGSTTQSPIFNEFSSAASQQTQNTISGDDSWLEDRYMRFGAESEKLLEKTISILRALDKDISESLINLTRPESIALESVIEIYRNKVNKRSDCSVVSELDLSSEISSRNVGENAEPSVELRPKDVQTHFTPQRPKDLPAERFRQSPKTLQSASPRQSPKTLQSASPRQSPKTLQSASPRQSPKTLQSVSHRQNPENFQAQSSRESPKNLQSPKKNLLAQCSRQSPKHFPAESPQQIPKHLHTNATLYSPKHLLRSDEESSKNVSSSPKRIAPDDAADVKYPFEFDLPSDHEQFVKIIGALQNRCLEYREMIQDIAISALEECLNFSEFSTSRIRHLRKQFESQKRNFKDFKELCCKSVVFGPDSLPIDNKVTEVIQSFYLKLLQEENETFMARLEFSLKMGEVYAKILKYETESKKIITTLEKEILYLKKTSIGFKV</sequence>
<dbReference type="Proteomes" id="UP000807504">
    <property type="component" value="Unassembled WGS sequence"/>
</dbReference>
<reference evidence="2" key="2">
    <citation type="submission" date="2020-06" db="EMBL/GenBank/DDBJ databases">
        <authorList>
            <person name="Sheffer M."/>
        </authorList>
    </citation>
    <scope>NUCLEOTIDE SEQUENCE</scope>
</reference>
<name>A0A8T0EBY1_ARGBR</name>
<keyword evidence="3" id="KW-1185">Reference proteome</keyword>